<dbReference type="InterPro" id="IPR003196">
    <property type="entry name" value="TFIIF_beta"/>
</dbReference>
<dbReference type="InterPro" id="IPR011039">
    <property type="entry name" value="TFIIF_interaction"/>
</dbReference>
<evidence type="ECO:0000313" key="14">
    <source>
        <dbReference type="Proteomes" id="UP000028545"/>
    </source>
</evidence>
<dbReference type="InterPro" id="IPR040450">
    <property type="entry name" value="TFIIF_beta_HTH"/>
</dbReference>
<protein>
    <recommendedName>
        <fullName evidence="3">Transcription initiation factor IIF subunit beta</fullName>
    </recommendedName>
    <alternativeName>
        <fullName evidence="9">TFIIF medium subunit</fullName>
    </alternativeName>
    <alternativeName>
        <fullName evidence="8">TFIIF-beta</fullName>
    </alternativeName>
</protein>
<evidence type="ECO:0000313" key="13">
    <source>
        <dbReference type="EMBL" id="KEZ44568.1"/>
    </source>
</evidence>
<comment type="caution">
    <text evidence="13">The sequence shown here is derived from an EMBL/GenBank/DDBJ whole genome shotgun (WGS) entry which is preliminary data.</text>
</comment>
<dbReference type="GO" id="GO:0003743">
    <property type="term" value="F:translation initiation factor activity"/>
    <property type="evidence" value="ECO:0007669"/>
    <property type="project" value="UniProtKB-KW"/>
</dbReference>
<evidence type="ECO:0000256" key="10">
    <source>
        <dbReference type="SAM" id="MobiDB-lite"/>
    </source>
</evidence>
<dbReference type="PANTHER" id="PTHR10445">
    <property type="entry name" value="GENERAL TRANSCRIPTION FACTOR IIF SUBUNIT 2"/>
    <property type="match status" value="1"/>
</dbReference>
<feature type="region of interest" description="Disordered" evidence="10">
    <location>
        <begin position="1"/>
        <end position="25"/>
    </location>
</feature>
<proteinExistence type="inferred from homology"/>
<feature type="domain" description="TFIIF beta subunit N-terminal" evidence="12">
    <location>
        <begin position="45"/>
        <end position="190"/>
    </location>
</feature>
<name>A0A084GB56_PSEDA</name>
<dbReference type="GO" id="GO:0005674">
    <property type="term" value="C:transcription factor TFIIF complex"/>
    <property type="evidence" value="ECO:0007669"/>
    <property type="project" value="InterPro"/>
</dbReference>
<dbReference type="GeneID" id="27722673"/>
<dbReference type="AlphaFoldDB" id="A0A084GB56"/>
<keyword evidence="14" id="KW-1185">Reference proteome</keyword>
<dbReference type="OMA" id="ANCPEHQ"/>
<dbReference type="PANTHER" id="PTHR10445:SF0">
    <property type="entry name" value="GENERAL TRANSCRIPTION FACTOR IIF SUBUNIT 2"/>
    <property type="match status" value="1"/>
</dbReference>
<comment type="similarity">
    <text evidence="2">Belongs to the TFIIF beta subunit family.</text>
</comment>
<evidence type="ECO:0000259" key="11">
    <source>
        <dbReference type="Pfam" id="PF02270"/>
    </source>
</evidence>
<keyword evidence="4" id="KW-0805">Transcription regulation</keyword>
<dbReference type="EMBL" id="JOWA01000088">
    <property type="protein sequence ID" value="KEZ44568.1"/>
    <property type="molecule type" value="Genomic_DNA"/>
</dbReference>
<dbReference type="CDD" id="cd07980">
    <property type="entry name" value="TFIIF_beta"/>
    <property type="match status" value="1"/>
</dbReference>
<evidence type="ECO:0000256" key="7">
    <source>
        <dbReference type="ARBA" id="ARBA00023242"/>
    </source>
</evidence>
<keyword evidence="5" id="KW-0238">DNA-binding</keyword>
<dbReference type="RefSeq" id="XP_016644367.1">
    <property type="nucleotide sequence ID" value="XM_016786361.1"/>
</dbReference>
<evidence type="ECO:0000256" key="3">
    <source>
        <dbReference type="ARBA" id="ARBA00021453"/>
    </source>
</evidence>
<reference evidence="13 14" key="1">
    <citation type="journal article" date="2014" name="Genome Announc.">
        <title>Draft genome sequence of the pathogenic fungus Scedosporium apiospermum.</title>
        <authorList>
            <person name="Vandeputte P."/>
            <person name="Ghamrawi S."/>
            <person name="Rechenmann M."/>
            <person name="Iltis A."/>
            <person name="Giraud S."/>
            <person name="Fleury M."/>
            <person name="Thornton C."/>
            <person name="Delhaes L."/>
            <person name="Meyer W."/>
            <person name="Papon N."/>
            <person name="Bouchara J.P."/>
        </authorList>
    </citation>
    <scope>NUCLEOTIDE SEQUENCE [LARGE SCALE GENOMIC DNA]</scope>
    <source>
        <strain evidence="13 14">IHEM 14462</strain>
    </source>
</reference>
<dbReference type="KEGG" id="sapo:SAPIO_CDS3601"/>
<sequence>MSDQQFVKPEPGVSPSPMDEDDLYEDAGDLEFFDPSIQGNPFGALYLARIPRGLWKAWSQLDDDTEIQVGTLRQWYETEPDGTMKPRMKMLLNSDLAQHQPVPREYNLDISSGVSNHFVFSEADLPGFKAKSKARSDASNTGLPLSILRARSEKVEKPKWDRNKPYYRKAIPKKTKIYGKIAFELNCAPVHAEEQRHLLQAQTSEAARSGKLQILDRRNGQILLTGTGRAADWDSNFIKSQPKPTKAKKVEMKTIRIPESELMDKIIQCFSRYQYWSLKSLRAELKQPEAYLRQTLEKIAVLNKTGRFANNWSLRPEHAAPNLQTSGDVAPDAADGDSEVEDEEEVKMEDVL</sequence>
<feature type="region of interest" description="Disordered" evidence="10">
    <location>
        <begin position="313"/>
        <end position="352"/>
    </location>
</feature>
<feature type="domain" description="TFIIF beta subunit HTH" evidence="11">
    <location>
        <begin position="255"/>
        <end position="317"/>
    </location>
</feature>
<dbReference type="SUPFAM" id="SSF50916">
    <property type="entry name" value="Rap30/74 interaction domains"/>
    <property type="match status" value="1"/>
</dbReference>
<organism evidence="13 14">
    <name type="scientific">Pseudallescheria apiosperma</name>
    <name type="common">Scedosporium apiospermum</name>
    <dbReference type="NCBI Taxonomy" id="563466"/>
    <lineage>
        <taxon>Eukaryota</taxon>
        <taxon>Fungi</taxon>
        <taxon>Dikarya</taxon>
        <taxon>Ascomycota</taxon>
        <taxon>Pezizomycotina</taxon>
        <taxon>Sordariomycetes</taxon>
        <taxon>Hypocreomycetidae</taxon>
        <taxon>Microascales</taxon>
        <taxon>Microascaceae</taxon>
        <taxon>Scedosporium</taxon>
    </lineage>
</organism>
<keyword evidence="6" id="KW-0804">Transcription</keyword>
<evidence type="ECO:0000256" key="6">
    <source>
        <dbReference type="ARBA" id="ARBA00023163"/>
    </source>
</evidence>
<dbReference type="InterPro" id="IPR036390">
    <property type="entry name" value="WH_DNA-bd_sf"/>
</dbReference>
<evidence type="ECO:0000256" key="4">
    <source>
        <dbReference type="ARBA" id="ARBA00023015"/>
    </source>
</evidence>
<dbReference type="HOGENOM" id="CLU_047858_0_2_1"/>
<feature type="compositionally biased region" description="Acidic residues" evidence="10">
    <location>
        <begin position="334"/>
        <end position="352"/>
    </location>
</feature>
<dbReference type="SUPFAM" id="SSF46785">
    <property type="entry name" value="Winged helix' DNA-binding domain"/>
    <property type="match status" value="1"/>
</dbReference>
<dbReference type="Pfam" id="PF17683">
    <property type="entry name" value="TFIIF_beta_N"/>
    <property type="match status" value="1"/>
</dbReference>
<comment type="subcellular location">
    <subcellularLocation>
        <location evidence="1">Nucleus</location>
    </subcellularLocation>
</comment>
<dbReference type="FunFam" id="1.10.10.10:FF:000035">
    <property type="entry name" value="General transcription factor IIF subunit 2"/>
    <property type="match status" value="1"/>
</dbReference>
<evidence type="ECO:0000256" key="9">
    <source>
        <dbReference type="ARBA" id="ARBA00081863"/>
    </source>
</evidence>
<evidence type="ECO:0000256" key="2">
    <source>
        <dbReference type="ARBA" id="ARBA00009543"/>
    </source>
</evidence>
<dbReference type="GO" id="GO:0006367">
    <property type="term" value="P:transcription initiation at RNA polymerase II promoter"/>
    <property type="evidence" value="ECO:0007669"/>
    <property type="project" value="InterPro"/>
</dbReference>
<keyword evidence="13" id="KW-0648">Protein biosynthesis</keyword>
<gene>
    <name evidence="13" type="ORF">SAPIO_CDS3601</name>
</gene>
<dbReference type="Pfam" id="PF02270">
    <property type="entry name" value="TFIIF_beta"/>
    <property type="match status" value="1"/>
</dbReference>
<evidence type="ECO:0000256" key="8">
    <source>
        <dbReference type="ARBA" id="ARBA00081473"/>
    </source>
</evidence>
<evidence type="ECO:0000256" key="5">
    <source>
        <dbReference type="ARBA" id="ARBA00023125"/>
    </source>
</evidence>
<keyword evidence="7" id="KW-0539">Nucleus</keyword>
<evidence type="ECO:0000256" key="1">
    <source>
        <dbReference type="ARBA" id="ARBA00004123"/>
    </source>
</evidence>
<dbReference type="Proteomes" id="UP000028545">
    <property type="component" value="Unassembled WGS sequence"/>
</dbReference>
<dbReference type="GO" id="GO:0003677">
    <property type="term" value="F:DNA binding"/>
    <property type="evidence" value="ECO:0007669"/>
    <property type="project" value="UniProtKB-KW"/>
</dbReference>
<accession>A0A084GB56</accession>
<dbReference type="Gene3D" id="1.10.10.10">
    <property type="entry name" value="Winged helix-like DNA-binding domain superfamily/Winged helix DNA-binding domain"/>
    <property type="match status" value="1"/>
</dbReference>
<dbReference type="InterPro" id="IPR036388">
    <property type="entry name" value="WH-like_DNA-bd_sf"/>
</dbReference>
<dbReference type="OrthoDB" id="26094at2759"/>
<keyword evidence="13" id="KW-0396">Initiation factor</keyword>
<evidence type="ECO:0000259" key="12">
    <source>
        <dbReference type="Pfam" id="PF17683"/>
    </source>
</evidence>
<dbReference type="InterPro" id="IPR040504">
    <property type="entry name" value="TFIIF_beta_N"/>
</dbReference>
<dbReference type="VEuPathDB" id="FungiDB:SAPIO_CDS3601"/>